<accession>A0ABN6LFX6</accession>
<dbReference type="NCBIfam" id="TIGR03071">
    <property type="entry name" value="couple_hipA"/>
    <property type="match status" value="1"/>
</dbReference>
<reference evidence="2 3" key="1">
    <citation type="submission" date="2021-12" db="EMBL/GenBank/DDBJ databases">
        <title>Genome sequencing of bacteria with rrn-lacking chromosome and rrn-plasmid.</title>
        <authorList>
            <person name="Anda M."/>
            <person name="Iwasaki W."/>
        </authorList>
    </citation>
    <scope>NUCLEOTIDE SEQUENCE [LARGE SCALE GENOMIC DNA]</scope>
    <source>
        <strain evidence="2 3">NBRC 101262</strain>
        <plasmid evidence="2 3">pPP5</plasmid>
    </source>
</reference>
<gene>
    <name evidence="2" type="ORF">PEPS_42650</name>
</gene>
<name>A0ABN6LFX6_9BACT</name>
<dbReference type="InterPro" id="IPR017508">
    <property type="entry name" value="HipA_N1"/>
</dbReference>
<evidence type="ECO:0000259" key="1">
    <source>
        <dbReference type="Pfam" id="PF13657"/>
    </source>
</evidence>
<feature type="domain" description="HipA N-terminal subdomain 1" evidence="1">
    <location>
        <begin position="6"/>
        <end position="69"/>
    </location>
</feature>
<organism evidence="2 3">
    <name type="scientific">Persicobacter psychrovividus</name>
    <dbReference type="NCBI Taxonomy" id="387638"/>
    <lineage>
        <taxon>Bacteria</taxon>
        <taxon>Pseudomonadati</taxon>
        <taxon>Bacteroidota</taxon>
        <taxon>Cytophagia</taxon>
        <taxon>Cytophagales</taxon>
        <taxon>Persicobacteraceae</taxon>
        <taxon>Persicobacter</taxon>
    </lineage>
</organism>
<keyword evidence="2" id="KW-0614">Plasmid</keyword>
<sequence length="136" mass="15885">MNRSAKVLYHKTEVGLLSETDDGYLFQYHEAYCESNTWGPISLSLPVQKAPYHAKTLFPFFDGLIPEELADVLAYAFYWLRKMTLTLSKLCSIRLTKTIKNIPLIKLKERLKSIMNYDRISCDKEAIFNRCLRCEH</sequence>
<evidence type="ECO:0000313" key="2">
    <source>
        <dbReference type="EMBL" id="BDD01985.1"/>
    </source>
</evidence>
<dbReference type="RefSeq" id="WP_421953330.1">
    <property type="nucleotide sequence ID" value="NZ_AP025297.1"/>
</dbReference>
<dbReference type="Proteomes" id="UP001354989">
    <property type="component" value="Plasmid pPP5"/>
</dbReference>
<protein>
    <recommendedName>
        <fullName evidence="1">HipA N-terminal subdomain 1 domain-containing protein</fullName>
    </recommendedName>
</protein>
<evidence type="ECO:0000313" key="3">
    <source>
        <dbReference type="Proteomes" id="UP001354989"/>
    </source>
</evidence>
<dbReference type="Pfam" id="PF13657">
    <property type="entry name" value="Couple_hipA"/>
    <property type="match status" value="1"/>
</dbReference>
<keyword evidence="3" id="KW-1185">Reference proteome</keyword>
<proteinExistence type="predicted"/>
<dbReference type="EMBL" id="AP025297">
    <property type="protein sequence ID" value="BDD01985.1"/>
    <property type="molecule type" value="Genomic_DNA"/>
</dbReference>
<geneLocation type="plasmid" evidence="2 3">
    <name>pPP5</name>
</geneLocation>